<dbReference type="AlphaFoldDB" id="A0AAW0IEP9"/>
<name>A0AAW0IEP9_QUESU</name>
<organism evidence="1 2">
    <name type="scientific">Quercus suber</name>
    <name type="common">Cork oak</name>
    <dbReference type="NCBI Taxonomy" id="58331"/>
    <lineage>
        <taxon>Eukaryota</taxon>
        <taxon>Viridiplantae</taxon>
        <taxon>Streptophyta</taxon>
        <taxon>Embryophyta</taxon>
        <taxon>Tracheophyta</taxon>
        <taxon>Spermatophyta</taxon>
        <taxon>Magnoliopsida</taxon>
        <taxon>eudicotyledons</taxon>
        <taxon>Gunneridae</taxon>
        <taxon>Pentapetalae</taxon>
        <taxon>rosids</taxon>
        <taxon>fabids</taxon>
        <taxon>Fagales</taxon>
        <taxon>Fagaceae</taxon>
        <taxon>Quercus</taxon>
    </lineage>
</organism>
<gene>
    <name evidence="1" type="ORF">CFP56_007068</name>
</gene>
<evidence type="ECO:0000313" key="1">
    <source>
        <dbReference type="EMBL" id="KAK7812755.1"/>
    </source>
</evidence>
<keyword evidence="2" id="KW-1185">Reference proteome</keyword>
<proteinExistence type="predicted"/>
<reference evidence="1 2" key="1">
    <citation type="journal article" date="2018" name="Sci. Data">
        <title>The draft genome sequence of cork oak.</title>
        <authorList>
            <person name="Ramos A.M."/>
            <person name="Usie A."/>
            <person name="Barbosa P."/>
            <person name="Barros P.M."/>
            <person name="Capote T."/>
            <person name="Chaves I."/>
            <person name="Simoes F."/>
            <person name="Abreu I."/>
            <person name="Carrasquinho I."/>
            <person name="Faro C."/>
            <person name="Guimaraes J.B."/>
            <person name="Mendonca D."/>
            <person name="Nobrega F."/>
            <person name="Rodrigues L."/>
            <person name="Saibo N.J.M."/>
            <person name="Varela M.C."/>
            <person name="Egas C."/>
            <person name="Matos J."/>
            <person name="Miguel C.M."/>
            <person name="Oliveira M.M."/>
            <person name="Ricardo C.P."/>
            <person name="Goncalves S."/>
        </authorList>
    </citation>
    <scope>NUCLEOTIDE SEQUENCE [LARGE SCALE GENOMIC DNA]</scope>
    <source>
        <strain evidence="2">cv. HL8</strain>
    </source>
</reference>
<accession>A0AAW0IEP9</accession>
<evidence type="ECO:0000313" key="2">
    <source>
        <dbReference type="Proteomes" id="UP000237347"/>
    </source>
</evidence>
<dbReference type="EMBL" id="PKMF04001417">
    <property type="protein sequence ID" value="KAK7812755.1"/>
    <property type="molecule type" value="Genomic_DNA"/>
</dbReference>
<comment type="caution">
    <text evidence="1">The sequence shown here is derived from an EMBL/GenBank/DDBJ whole genome shotgun (WGS) entry which is preliminary data.</text>
</comment>
<sequence>MGLRGYLMVLTPLMLSGSVGIRTSNRGVLEGKKWRLLKLLYNETGWTWGFVDVVWQIVKSALVFPNLLEKVAAICWGIWKNRCEVWHGGHRRSSSDIAHRSLVFLEEFQVATSPLQYWCEHTTGQNFNLFPIVSE</sequence>
<protein>
    <submittedName>
        <fullName evidence="1">Uncharacterized protein</fullName>
    </submittedName>
</protein>
<dbReference type="Proteomes" id="UP000237347">
    <property type="component" value="Unassembled WGS sequence"/>
</dbReference>